<comment type="catalytic activity">
    <reaction evidence="1">
        <text>ATP + protein L-histidine = ADP + protein N-phospho-L-histidine.</text>
        <dbReference type="EC" id="2.7.13.3"/>
    </reaction>
</comment>
<evidence type="ECO:0000259" key="10">
    <source>
        <dbReference type="PROSITE" id="PS50109"/>
    </source>
</evidence>
<feature type="transmembrane region" description="Helical" evidence="9">
    <location>
        <begin position="117"/>
        <end position="137"/>
    </location>
</feature>
<gene>
    <name evidence="13" type="ORF">FHS31_000959</name>
</gene>
<evidence type="ECO:0000256" key="4">
    <source>
        <dbReference type="ARBA" id="ARBA00022679"/>
    </source>
</evidence>
<keyword evidence="8" id="KW-0902">Two-component regulatory system</keyword>
<dbReference type="SMART" id="SM00387">
    <property type="entry name" value="HATPase_c"/>
    <property type="match status" value="1"/>
</dbReference>
<dbReference type="InterPro" id="IPR013767">
    <property type="entry name" value="PAS_fold"/>
</dbReference>
<dbReference type="SUPFAM" id="SSF55785">
    <property type="entry name" value="PYP-like sensor domain (PAS domain)"/>
    <property type="match status" value="2"/>
</dbReference>
<keyword evidence="5" id="KW-0547">Nucleotide-binding</keyword>
<name>A0ABX0TPA1_9SPHN</name>
<dbReference type="Pfam" id="PF02518">
    <property type="entry name" value="HATPase_c"/>
    <property type="match status" value="1"/>
</dbReference>
<dbReference type="NCBIfam" id="TIGR00229">
    <property type="entry name" value="sensory_box"/>
    <property type="match status" value="2"/>
</dbReference>
<dbReference type="RefSeq" id="WP_167072233.1">
    <property type="nucleotide sequence ID" value="NZ_JAAOZC010000002.1"/>
</dbReference>
<evidence type="ECO:0000259" key="11">
    <source>
        <dbReference type="PROSITE" id="PS50112"/>
    </source>
</evidence>
<dbReference type="InterPro" id="IPR001610">
    <property type="entry name" value="PAC"/>
</dbReference>
<dbReference type="SMART" id="SM00388">
    <property type="entry name" value="HisKA"/>
    <property type="match status" value="1"/>
</dbReference>
<dbReference type="EC" id="2.7.13.3" evidence="2"/>
<evidence type="ECO:0000256" key="2">
    <source>
        <dbReference type="ARBA" id="ARBA00012438"/>
    </source>
</evidence>
<dbReference type="Gene3D" id="3.30.565.10">
    <property type="entry name" value="Histidine kinase-like ATPase, C-terminal domain"/>
    <property type="match status" value="1"/>
</dbReference>
<dbReference type="InterPro" id="IPR036097">
    <property type="entry name" value="HisK_dim/P_sf"/>
</dbReference>
<feature type="transmembrane region" description="Helical" evidence="9">
    <location>
        <begin position="218"/>
        <end position="237"/>
    </location>
</feature>
<feature type="domain" description="PAC" evidence="12">
    <location>
        <begin position="359"/>
        <end position="411"/>
    </location>
</feature>
<dbReference type="PANTHER" id="PTHR43065:SF46">
    <property type="entry name" value="C4-DICARBOXYLATE TRANSPORT SENSOR PROTEIN DCTB"/>
    <property type="match status" value="1"/>
</dbReference>
<dbReference type="SUPFAM" id="SSF47384">
    <property type="entry name" value="Homodimeric domain of signal transducing histidine kinase"/>
    <property type="match status" value="1"/>
</dbReference>
<dbReference type="InterPro" id="IPR005467">
    <property type="entry name" value="His_kinase_dom"/>
</dbReference>
<dbReference type="Gene3D" id="3.30.450.20">
    <property type="entry name" value="PAS domain"/>
    <property type="match status" value="2"/>
</dbReference>
<dbReference type="InterPro" id="IPR035965">
    <property type="entry name" value="PAS-like_dom_sf"/>
</dbReference>
<dbReference type="CDD" id="cd00082">
    <property type="entry name" value="HisKA"/>
    <property type="match status" value="1"/>
</dbReference>
<dbReference type="Pfam" id="PF00989">
    <property type="entry name" value="PAS"/>
    <property type="match status" value="1"/>
</dbReference>
<feature type="transmembrane region" description="Helical" evidence="9">
    <location>
        <begin position="249"/>
        <end position="271"/>
    </location>
</feature>
<keyword evidence="14" id="KW-1185">Reference proteome</keyword>
<dbReference type="Proteomes" id="UP000727456">
    <property type="component" value="Unassembled WGS sequence"/>
</dbReference>
<feature type="transmembrane region" description="Helical" evidence="9">
    <location>
        <begin position="44"/>
        <end position="63"/>
    </location>
</feature>
<accession>A0ABX0TPA1</accession>
<evidence type="ECO:0000256" key="9">
    <source>
        <dbReference type="SAM" id="Phobius"/>
    </source>
</evidence>
<evidence type="ECO:0000259" key="12">
    <source>
        <dbReference type="PROSITE" id="PS50113"/>
    </source>
</evidence>
<reference evidence="13 14" key="1">
    <citation type="submission" date="2020-03" db="EMBL/GenBank/DDBJ databases">
        <title>Genomic Encyclopedia of Type Strains, Phase III (KMG-III): the genomes of soil and plant-associated and newly described type strains.</title>
        <authorList>
            <person name="Whitman W."/>
        </authorList>
    </citation>
    <scope>NUCLEOTIDE SEQUENCE [LARGE SCALE GENOMIC DNA]</scope>
    <source>
        <strain evidence="13 14">CECT 8804</strain>
    </source>
</reference>
<evidence type="ECO:0000313" key="13">
    <source>
        <dbReference type="EMBL" id="NIJ07363.1"/>
    </source>
</evidence>
<keyword evidence="9" id="KW-1133">Transmembrane helix</keyword>
<feature type="domain" description="PAS" evidence="11">
    <location>
        <begin position="412"/>
        <end position="460"/>
    </location>
</feature>
<dbReference type="PRINTS" id="PR00344">
    <property type="entry name" value="BCTRLSENSOR"/>
</dbReference>
<dbReference type="InterPro" id="IPR000700">
    <property type="entry name" value="PAS-assoc_C"/>
</dbReference>
<comment type="caution">
    <text evidence="13">The sequence shown here is derived from an EMBL/GenBank/DDBJ whole genome shotgun (WGS) entry which is preliminary data.</text>
</comment>
<dbReference type="SMART" id="SM00091">
    <property type="entry name" value="PAS"/>
    <property type="match status" value="2"/>
</dbReference>
<dbReference type="InterPro" id="IPR000014">
    <property type="entry name" value="PAS"/>
</dbReference>
<dbReference type="CDD" id="cd00130">
    <property type="entry name" value="PAS"/>
    <property type="match status" value="2"/>
</dbReference>
<dbReference type="EMBL" id="JAAOZC010000002">
    <property type="protein sequence ID" value="NIJ07363.1"/>
    <property type="molecule type" value="Genomic_DNA"/>
</dbReference>
<dbReference type="PROSITE" id="PS50113">
    <property type="entry name" value="PAC"/>
    <property type="match status" value="1"/>
</dbReference>
<sequence length="789" mass="84919">MRELRSVGGFGLLLLALGLLVPAASLIGRVIDAPLLYRLGTPWSIWPMAAAANLALGIGQALILAGQRRAGSWTLALPIMIGLLTLLEYALGRSIGIDTLLFGSSLEQLGLPTVGRITFLSTLALIATAAATLIAVHGDRRREILVFLLCAIVMGFGWLSAGLLMAGFGPEVAGQSIRLTCSPPGAITMVCLACLPLVYRSKTDPAGLFGPGKPSFDAIIIGLPILMILPAGLVPLEHALAVDGLATTFTAYVLALTAELAVGLCLIGIGVTRIARSHAALEESDARLDHALEAHRIGLFDWQLAGDQLRWSPGAEERIAIAPGTITDLKSWMDLIVPEDAEKVMAAIADAAENRRDRYTFTYRMNCKDGEQRTFEGSARTFFDSSGALVRVTGVNIDVTERVRREADIARREAQWLSMLRTVPDAMVIFDREGIVRSFSSAAERLFGFSAEEIVGRSALTLLPETDAQVAAAQIALGIAPGGMRTSAADQVFTAQRKDGSQFPAEYSFGEVMVDGRPWFTVFVRDISARQQADRQFAALQQDYAHSARLNAVGELASGLAHELNQPLAAGANFLGTAELLLEDVEGAEAVGEMIASANAQMIRAGEIIRRLRDFIAKTDADMRVEPLEDVLREAVALALVGARQQQIEVDYRLDPRAQMILADRIQIQQVVVNLVRNAAQALRLVPRERRRIVIAARPIDEEMLEVRIIDQGRGLSPEILERLFAPFRSTKSGEGLGIGLSICRRIIEAHGGTLSAANLPEGGAQMSFTLPRIVEDQGAGDVCVTSMS</sequence>
<organism evidence="13 14">
    <name type="scientific">Sphingomonas vulcanisoli</name>
    <dbReference type="NCBI Taxonomy" id="1658060"/>
    <lineage>
        <taxon>Bacteria</taxon>
        <taxon>Pseudomonadati</taxon>
        <taxon>Pseudomonadota</taxon>
        <taxon>Alphaproteobacteria</taxon>
        <taxon>Sphingomonadales</taxon>
        <taxon>Sphingomonadaceae</taxon>
        <taxon>Sphingomonas</taxon>
    </lineage>
</organism>
<dbReference type="PANTHER" id="PTHR43065">
    <property type="entry name" value="SENSOR HISTIDINE KINASE"/>
    <property type="match status" value="1"/>
</dbReference>
<dbReference type="PROSITE" id="PS50112">
    <property type="entry name" value="PAS"/>
    <property type="match status" value="2"/>
</dbReference>
<feature type="transmembrane region" description="Helical" evidence="9">
    <location>
        <begin position="144"/>
        <end position="165"/>
    </location>
</feature>
<dbReference type="Gene3D" id="1.10.287.130">
    <property type="match status" value="1"/>
</dbReference>
<dbReference type="SMART" id="SM00086">
    <property type="entry name" value="PAC"/>
    <property type="match status" value="2"/>
</dbReference>
<dbReference type="InterPro" id="IPR003661">
    <property type="entry name" value="HisK_dim/P_dom"/>
</dbReference>
<keyword evidence="4 13" id="KW-0808">Transferase</keyword>
<evidence type="ECO:0000256" key="3">
    <source>
        <dbReference type="ARBA" id="ARBA00022553"/>
    </source>
</evidence>
<keyword evidence="3" id="KW-0597">Phosphoprotein</keyword>
<evidence type="ECO:0000313" key="14">
    <source>
        <dbReference type="Proteomes" id="UP000727456"/>
    </source>
</evidence>
<dbReference type="InterPro" id="IPR036890">
    <property type="entry name" value="HATPase_C_sf"/>
</dbReference>
<dbReference type="PROSITE" id="PS50109">
    <property type="entry name" value="HIS_KIN"/>
    <property type="match status" value="1"/>
</dbReference>
<evidence type="ECO:0000256" key="7">
    <source>
        <dbReference type="ARBA" id="ARBA00022840"/>
    </source>
</evidence>
<evidence type="ECO:0000256" key="5">
    <source>
        <dbReference type="ARBA" id="ARBA00022741"/>
    </source>
</evidence>
<dbReference type="InterPro" id="IPR013655">
    <property type="entry name" value="PAS_fold_3"/>
</dbReference>
<dbReference type="InterPro" id="IPR004358">
    <property type="entry name" value="Sig_transdc_His_kin-like_C"/>
</dbReference>
<dbReference type="GO" id="GO:0004673">
    <property type="term" value="F:protein histidine kinase activity"/>
    <property type="evidence" value="ECO:0007669"/>
    <property type="project" value="UniProtKB-EC"/>
</dbReference>
<evidence type="ECO:0000256" key="6">
    <source>
        <dbReference type="ARBA" id="ARBA00022777"/>
    </source>
</evidence>
<keyword evidence="9" id="KW-0472">Membrane</keyword>
<evidence type="ECO:0000256" key="1">
    <source>
        <dbReference type="ARBA" id="ARBA00000085"/>
    </source>
</evidence>
<keyword evidence="9" id="KW-0812">Transmembrane</keyword>
<evidence type="ECO:0000256" key="8">
    <source>
        <dbReference type="ARBA" id="ARBA00023012"/>
    </source>
</evidence>
<protein>
    <recommendedName>
        <fullName evidence="2">histidine kinase</fullName>
        <ecNumber evidence="2">2.7.13.3</ecNumber>
    </recommendedName>
</protein>
<keyword evidence="6 13" id="KW-0418">Kinase</keyword>
<feature type="transmembrane region" description="Helical" evidence="9">
    <location>
        <begin position="75"/>
        <end position="97"/>
    </location>
</feature>
<feature type="domain" description="Histidine kinase" evidence="10">
    <location>
        <begin position="559"/>
        <end position="775"/>
    </location>
</feature>
<dbReference type="InterPro" id="IPR003594">
    <property type="entry name" value="HATPase_dom"/>
</dbReference>
<feature type="domain" description="PAS" evidence="11">
    <location>
        <begin position="284"/>
        <end position="355"/>
    </location>
</feature>
<proteinExistence type="predicted"/>
<dbReference type="SUPFAM" id="SSF55874">
    <property type="entry name" value="ATPase domain of HSP90 chaperone/DNA topoisomerase II/histidine kinase"/>
    <property type="match status" value="1"/>
</dbReference>
<keyword evidence="7" id="KW-0067">ATP-binding</keyword>
<dbReference type="Pfam" id="PF08447">
    <property type="entry name" value="PAS_3"/>
    <property type="match status" value="1"/>
</dbReference>